<comment type="caution">
    <text evidence="2">The sequence shown here is derived from an EMBL/GenBank/DDBJ whole genome shotgun (WGS) entry which is preliminary data.</text>
</comment>
<feature type="region of interest" description="Disordered" evidence="1">
    <location>
        <begin position="27"/>
        <end position="50"/>
    </location>
</feature>
<protein>
    <submittedName>
        <fullName evidence="2">Uncharacterized protein</fullName>
    </submittedName>
</protein>
<evidence type="ECO:0000313" key="2">
    <source>
        <dbReference type="EMBL" id="NGO08398.1"/>
    </source>
</evidence>
<accession>A0A6G4V2V3</accession>
<evidence type="ECO:0000256" key="1">
    <source>
        <dbReference type="SAM" id="MobiDB-lite"/>
    </source>
</evidence>
<name>A0A6G4V2V3_9ACTN</name>
<evidence type="ECO:0000313" key="3">
    <source>
        <dbReference type="Proteomes" id="UP000472335"/>
    </source>
</evidence>
<dbReference type="Proteomes" id="UP000472335">
    <property type="component" value="Unassembled WGS sequence"/>
</dbReference>
<proteinExistence type="predicted"/>
<sequence length="50" mass="5048">MSRTRAVRDSLQQAACRLCPAAMGSAAVGPTTAADNEAPDSGRIALHGHG</sequence>
<keyword evidence="3" id="KW-1185">Reference proteome</keyword>
<organism evidence="2 3">
    <name type="scientific">Streptomyces scabichelini</name>
    <dbReference type="NCBI Taxonomy" id="2711217"/>
    <lineage>
        <taxon>Bacteria</taxon>
        <taxon>Bacillati</taxon>
        <taxon>Actinomycetota</taxon>
        <taxon>Actinomycetes</taxon>
        <taxon>Kitasatosporales</taxon>
        <taxon>Streptomycetaceae</taxon>
        <taxon>Streptomyces</taxon>
    </lineage>
</organism>
<reference evidence="2 3" key="1">
    <citation type="submission" date="2020-02" db="EMBL/GenBank/DDBJ databases">
        <title>Whole-genome analyses of novel actinobacteria.</title>
        <authorList>
            <person name="Sahin N."/>
            <person name="Gencbay T."/>
        </authorList>
    </citation>
    <scope>NUCLEOTIDE SEQUENCE [LARGE SCALE GENOMIC DNA]</scope>
    <source>
        <strain evidence="2 3">HC44</strain>
    </source>
</reference>
<gene>
    <name evidence="2" type="ORF">G5C60_12390</name>
</gene>
<dbReference type="EMBL" id="JAAKZY010000030">
    <property type="protein sequence ID" value="NGO08398.1"/>
    <property type="molecule type" value="Genomic_DNA"/>
</dbReference>
<dbReference type="AlphaFoldDB" id="A0A6G4V2V3"/>
<dbReference type="RefSeq" id="WP_165258129.1">
    <property type="nucleotide sequence ID" value="NZ_JAAKZY010000030.1"/>
</dbReference>